<dbReference type="Proteomes" id="UP000011713">
    <property type="component" value="Unassembled WGS sequence"/>
</dbReference>
<evidence type="ECO:0000313" key="2">
    <source>
        <dbReference type="Proteomes" id="UP000011713"/>
    </source>
</evidence>
<sequence length="157" mass="17426">MGTKGNTVSEYCFASPDENPNLFESALGKVPRMHLDSSTCDPESNVEKRVHQDVPPQFNGEHEPGYGVYDFGRQRFYVAADGGVEDFIGVKGNGGAGMDMPGPDLHGMKAAFRYRYPDARQKELMMKPLDGKELYQGLGSGFLEWGRGFERQIVLAR</sequence>
<dbReference type="EnsemblProtists" id="HpaT806870">
    <property type="protein sequence ID" value="HpaP806870"/>
    <property type="gene ID" value="HpaG806870"/>
</dbReference>
<reference evidence="2" key="1">
    <citation type="journal article" date="2010" name="Science">
        <title>Signatures of adaptation to obligate biotrophy in the Hyaloperonospora arabidopsidis genome.</title>
        <authorList>
            <person name="Baxter L."/>
            <person name="Tripathy S."/>
            <person name="Ishaque N."/>
            <person name="Boot N."/>
            <person name="Cabral A."/>
            <person name="Kemen E."/>
            <person name="Thines M."/>
            <person name="Ah-Fong A."/>
            <person name="Anderson R."/>
            <person name="Badejoko W."/>
            <person name="Bittner-Eddy P."/>
            <person name="Boore J.L."/>
            <person name="Chibucos M.C."/>
            <person name="Coates M."/>
            <person name="Dehal P."/>
            <person name="Delehaunty K."/>
            <person name="Dong S."/>
            <person name="Downton P."/>
            <person name="Dumas B."/>
            <person name="Fabro G."/>
            <person name="Fronick C."/>
            <person name="Fuerstenberg S.I."/>
            <person name="Fulton L."/>
            <person name="Gaulin E."/>
            <person name="Govers F."/>
            <person name="Hughes L."/>
            <person name="Humphray S."/>
            <person name="Jiang R.H."/>
            <person name="Judelson H."/>
            <person name="Kamoun S."/>
            <person name="Kyung K."/>
            <person name="Meijer H."/>
            <person name="Minx P."/>
            <person name="Morris P."/>
            <person name="Nelson J."/>
            <person name="Phuntumart V."/>
            <person name="Qutob D."/>
            <person name="Rehmany A."/>
            <person name="Rougon-Cardoso A."/>
            <person name="Ryden P."/>
            <person name="Torto-Alalibo T."/>
            <person name="Studholme D."/>
            <person name="Wang Y."/>
            <person name="Win J."/>
            <person name="Wood J."/>
            <person name="Clifton S.W."/>
            <person name="Rogers J."/>
            <person name="Van den Ackerveken G."/>
            <person name="Jones J.D."/>
            <person name="McDowell J.M."/>
            <person name="Beynon J."/>
            <person name="Tyler B.M."/>
        </authorList>
    </citation>
    <scope>NUCLEOTIDE SEQUENCE [LARGE SCALE GENOMIC DNA]</scope>
    <source>
        <strain evidence="2">Emoy2</strain>
    </source>
</reference>
<name>M4BKD7_HYAAE</name>
<keyword evidence="2" id="KW-1185">Reference proteome</keyword>
<evidence type="ECO:0000313" key="1">
    <source>
        <dbReference type="EnsemblProtists" id="HpaP806870"/>
    </source>
</evidence>
<dbReference type="VEuPathDB" id="FungiDB:HpaG806870"/>
<protein>
    <submittedName>
        <fullName evidence="1">Uncharacterized protein</fullName>
    </submittedName>
</protein>
<dbReference type="AlphaFoldDB" id="M4BKD7"/>
<accession>M4BKD7</accession>
<proteinExistence type="predicted"/>
<reference evidence="1" key="2">
    <citation type="submission" date="2015-06" db="UniProtKB">
        <authorList>
            <consortium name="EnsemblProtists"/>
        </authorList>
    </citation>
    <scope>IDENTIFICATION</scope>
    <source>
        <strain evidence="1">Emoy2</strain>
    </source>
</reference>
<dbReference type="InParanoid" id="M4BKD7"/>
<dbReference type="HOGENOM" id="CLU_1681289_0_0_1"/>
<dbReference type="EMBL" id="JH598349">
    <property type="status" value="NOT_ANNOTATED_CDS"/>
    <property type="molecule type" value="Genomic_DNA"/>
</dbReference>
<organism evidence="1 2">
    <name type="scientific">Hyaloperonospora arabidopsidis (strain Emoy2)</name>
    <name type="common">Downy mildew agent</name>
    <name type="synonym">Peronospora arabidopsidis</name>
    <dbReference type="NCBI Taxonomy" id="559515"/>
    <lineage>
        <taxon>Eukaryota</taxon>
        <taxon>Sar</taxon>
        <taxon>Stramenopiles</taxon>
        <taxon>Oomycota</taxon>
        <taxon>Peronosporomycetes</taxon>
        <taxon>Peronosporales</taxon>
        <taxon>Peronosporaceae</taxon>
        <taxon>Hyaloperonospora</taxon>
    </lineage>
</organism>